<proteinExistence type="predicted"/>
<accession>A0A3D9BM72</accession>
<dbReference type="InterPro" id="IPR018649">
    <property type="entry name" value="SHOCT"/>
</dbReference>
<dbReference type="AlphaFoldDB" id="A0A3D9BM72"/>
<dbReference type="Proteomes" id="UP000257131">
    <property type="component" value="Unassembled WGS sequence"/>
</dbReference>
<keyword evidence="1" id="KW-0812">Transmembrane</keyword>
<sequence length="73" mass="8320">MWGGGYGMFGGLMMILFWGIIIALIVFAVKWFNDSQGGGTRGKRDALDILRERFASGEIDEEEFERRCKVLEK</sequence>
<evidence type="ECO:0000313" key="3">
    <source>
        <dbReference type="EMBL" id="REC54639.1"/>
    </source>
</evidence>
<feature type="domain" description="SHOCT" evidence="2">
    <location>
        <begin position="45"/>
        <end position="67"/>
    </location>
</feature>
<keyword evidence="4" id="KW-1185">Reference proteome</keyword>
<evidence type="ECO:0000313" key="4">
    <source>
        <dbReference type="Proteomes" id="UP000257131"/>
    </source>
</evidence>
<evidence type="ECO:0000259" key="2">
    <source>
        <dbReference type="Pfam" id="PF09851"/>
    </source>
</evidence>
<evidence type="ECO:0000256" key="1">
    <source>
        <dbReference type="SAM" id="Phobius"/>
    </source>
</evidence>
<feature type="transmembrane region" description="Helical" evidence="1">
    <location>
        <begin position="6"/>
        <end position="29"/>
    </location>
</feature>
<protein>
    <recommendedName>
        <fullName evidence="2">SHOCT domain-containing protein</fullName>
    </recommendedName>
</protein>
<organism evidence="3 4">
    <name type="scientific">Rhodosalinus sediminis</name>
    <dbReference type="NCBI Taxonomy" id="1940533"/>
    <lineage>
        <taxon>Bacteria</taxon>
        <taxon>Pseudomonadati</taxon>
        <taxon>Pseudomonadota</taxon>
        <taxon>Alphaproteobacteria</taxon>
        <taxon>Rhodobacterales</taxon>
        <taxon>Paracoccaceae</taxon>
        <taxon>Rhodosalinus</taxon>
    </lineage>
</organism>
<comment type="caution">
    <text evidence="3">The sequence shown here is derived from an EMBL/GenBank/DDBJ whole genome shotgun (WGS) entry which is preliminary data.</text>
</comment>
<dbReference type="EMBL" id="QOHR01000027">
    <property type="protein sequence ID" value="REC54639.1"/>
    <property type="molecule type" value="Genomic_DNA"/>
</dbReference>
<dbReference type="OrthoDB" id="1123500at2"/>
<name>A0A3D9BM72_9RHOB</name>
<keyword evidence="1" id="KW-1133">Transmembrane helix</keyword>
<dbReference type="Pfam" id="PF09851">
    <property type="entry name" value="SHOCT"/>
    <property type="match status" value="1"/>
</dbReference>
<reference evidence="3 4" key="1">
    <citation type="journal article" date="2017" name="Int. J. Syst. Evol. Microbiol.">
        <title>Rhodosalinus sediminis gen. nov., sp. nov., isolated from marine saltern.</title>
        <authorList>
            <person name="Guo L.Y."/>
            <person name="Ling S.K."/>
            <person name="Li C.M."/>
            <person name="Chen G.J."/>
            <person name="Du Z.J."/>
        </authorList>
    </citation>
    <scope>NUCLEOTIDE SEQUENCE [LARGE SCALE GENOMIC DNA]</scope>
    <source>
        <strain evidence="3 4">WDN1C137</strain>
    </source>
</reference>
<gene>
    <name evidence="3" type="ORF">DRV84_13555</name>
</gene>
<keyword evidence="1" id="KW-0472">Membrane</keyword>